<feature type="chain" id="PRO_5045323851" evidence="5">
    <location>
        <begin position="21"/>
        <end position="634"/>
    </location>
</feature>
<sequence length="634" mass="71639">MPRLILSSTLFFVSLHIATSARILGLFPYGSKSHFIVAGALLKSLASRGHEVYVLSHFPLKNPVANYTDISLVGSTPTTVNSLPVEDVASSTVSANMAGIIKLGIDACENALVFPAVQNLFKSNQKFDLIITEFFNTDCILGFVHKFKVPYIAIGTSVILPWTNSRFGNPDNPSYMPTQFSDSCDRMSFPERLLNTLHEEVLKWVYDFYITRPSQVMARRFFGESLPPLEDLAMNASLLLLNTHFSISKPRPFVPAIVEVAGIHLSEAQKLPQDLQQFLDEADHGVIYFTLGSQVRMDSISAEKRKALLQAFSQLPQRVLWKWEGGEMSDRPNNVKIAKWLPQYAVLLPPTLSQPEFLPQLHNHHHYSTSNTTTTEYPSLHHNTTTITESLSPPHQQYHNNRLTITNLSTLPQQQNYSHYHTNTTTTELPPLPHQRYHNYRYTITTPPTLPQQQNHQNYPTSFLYCHPAVRVFVTHTGLLGTIEAVDCGVPMVAIPLFGDQAHNAQCLVSAGVAKRLNYHDINNASLLDTLKEVLEVSSYSENAARLQRIFRDRPVTPLDNAIFWTEYVIRNGGATHMRSAALDLSWYEYLLLDVVTMLFLSIIFVVLLLCYLIKALLRFLRSTNDNNYVKKLN</sequence>
<dbReference type="InterPro" id="IPR002213">
    <property type="entry name" value="UDP_glucos_trans"/>
</dbReference>
<evidence type="ECO:0000256" key="2">
    <source>
        <dbReference type="ARBA" id="ARBA00022676"/>
    </source>
</evidence>
<comment type="similarity">
    <text evidence="1">Belongs to the UDP-glycosyltransferase family.</text>
</comment>
<keyword evidence="3" id="KW-0808">Transferase</keyword>
<dbReference type="Pfam" id="PF00201">
    <property type="entry name" value="UDPGT"/>
    <property type="match status" value="2"/>
</dbReference>
<dbReference type="SUPFAM" id="SSF53756">
    <property type="entry name" value="UDP-Glycosyltransferase/glycogen phosphorylase"/>
    <property type="match status" value="2"/>
</dbReference>
<keyword evidence="4" id="KW-0472">Membrane</keyword>
<evidence type="ECO:0000256" key="4">
    <source>
        <dbReference type="SAM" id="Phobius"/>
    </source>
</evidence>
<evidence type="ECO:0000313" key="6">
    <source>
        <dbReference type="EMBL" id="KAJ4448260.1"/>
    </source>
</evidence>
<keyword evidence="7" id="KW-1185">Reference proteome</keyword>
<dbReference type="PANTHER" id="PTHR48043">
    <property type="entry name" value="EG:EG0003.4 PROTEIN-RELATED"/>
    <property type="match status" value="1"/>
</dbReference>
<evidence type="ECO:0000256" key="1">
    <source>
        <dbReference type="ARBA" id="ARBA00009995"/>
    </source>
</evidence>
<dbReference type="Gene3D" id="3.40.50.2000">
    <property type="entry name" value="Glycogen Phosphorylase B"/>
    <property type="match status" value="3"/>
</dbReference>
<keyword evidence="4" id="KW-1133">Transmembrane helix</keyword>
<dbReference type="InterPro" id="IPR050271">
    <property type="entry name" value="UDP-glycosyltransferase"/>
</dbReference>
<organism evidence="6 7">
    <name type="scientific">Periplaneta americana</name>
    <name type="common">American cockroach</name>
    <name type="synonym">Blatta americana</name>
    <dbReference type="NCBI Taxonomy" id="6978"/>
    <lineage>
        <taxon>Eukaryota</taxon>
        <taxon>Metazoa</taxon>
        <taxon>Ecdysozoa</taxon>
        <taxon>Arthropoda</taxon>
        <taxon>Hexapoda</taxon>
        <taxon>Insecta</taxon>
        <taxon>Pterygota</taxon>
        <taxon>Neoptera</taxon>
        <taxon>Polyneoptera</taxon>
        <taxon>Dictyoptera</taxon>
        <taxon>Blattodea</taxon>
        <taxon>Blattoidea</taxon>
        <taxon>Blattidae</taxon>
        <taxon>Blattinae</taxon>
        <taxon>Periplaneta</taxon>
    </lineage>
</organism>
<keyword evidence="4" id="KW-0812">Transmembrane</keyword>
<dbReference type="Proteomes" id="UP001148838">
    <property type="component" value="Unassembled WGS sequence"/>
</dbReference>
<dbReference type="PANTHER" id="PTHR48043:SF145">
    <property type="entry name" value="FI06409P-RELATED"/>
    <property type="match status" value="1"/>
</dbReference>
<accession>A0ABQ8TSG3</accession>
<dbReference type="EMBL" id="JAJSOF020000005">
    <property type="protein sequence ID" value="KAJ4448260.1"/>
    <property type="molecule type" value="Genomic_DNA"/>
</dbReference>
<evidence type="ECO:0000256" key="3">
    <source>
        <dbReference type="ARBA" id="ARBA00022679"/>
    </source>
</evidence>
<feature type="transmembrane region" description="Helical" evidence="4">
    <location>
        <begin position="587"/>
        <end position="614"/>
    </location>
</feature>
<gene>
    <name evidence="6" type="ORF">ANN_10274</name>
</gene>
<dbReference type="CDD" id="cd03784">
    <property type="entry name" value="GT1_Gtf-like"/>
    <property type="match status" value="1"/>
</dbReference>
<keyword evidence="2" id="KW-0328">Glycosyltransferase</keyword>
<name>A0ABQ8TSG3_PERAM</name>
<comment type="caution">
    <text evidence="6">The sequence shown here is derived from an EMBL/GenBank/DDBJ whole genome shotgun (WGS) entry which is preliminary data.</text>
</comment>
<proteinExistence type="inferred from homology"/>
<protein>
    <submittedName>
        <fullName evidence="6">Uncharacterized protein</fullName>
    </submittedName>
</protein>
<evidence type="ECO:0000313" key="7">
    <source>
        <dbReference type="Proteomes" id="UP001148838"/>
    </source>
</evidence>
<reference evidence="6 7" key="1">
    <citation type="journal article" date="2022" name="Allergy">
        <title>Genome assembly and annotation of Periplaneta americana reveal a comprehensive cockroach allergen profile.</title>
        <authorList>
            <person name="Wang L."/>
            <person name="Xiong Q."/>
            <person name="Saelim N."/>
            <person name="Wang L."/>
            <person name="Nong W."/>
            <person name="Wan A.T."/>
            <person name="Shi M."/>
            <person name="Liu X."/>
            <person name="Cao Q."/>
            <person name="Hui J.H.L."/>
            <person name="Sookrung N."/>
            <person name="Leung T.F."/>
            <person name="Tungtrongchitr A."/>
            <person name="Tsui S.K.W."/>
        </authorList>
    </citation>
    <scope>NUCLEOTIDE SEQUENCE [LARGE SCALE GENOMIC DNA]</scope>
    <source>
        <strain evidence="6">PWHHKU_190912</strain>
    </source>
</reference>
<keyword evidence="5" id="KW-0732">Signal</keyword>
<feature type="signal peptide" evidence="5">
    <location>
        <begin position="1"/>
        <end position="20"/>
    </location>
</feature>
<evidence type="ECO:0000256" key="5">
    <source>
        <dbReference type="SAM" id="SignalP"/>
    </source>
</evidence>